<organism evidence="1 2">
    <name type="scientific">Passalora fulva</name>
    <name type="common">Tomato leaf mold</name>
    <name type="synonym">Cladosporium fulvum</name>
    <dbReference type="NCBI Taxonomy" id="5499"/>
    <lineage>
        <taxon>Eukaryota</taxon>
        <taxon>Fungi</taxon>
        <taxon>Dikarya</taxon>
        <taxon>Ascomycota</taxon>
        <taxon>Pezizomycotina</taxon>
        <taxon>Dothideomycetes</taxon>
        <taxon>Dothideomycetidae</taxon>
        <taxon>Mycosphaerellales</taxon>
        <taxon>Mycosphaerellaceae</taxon>
        <taxon>Fulvia</taxon>
    </lineage>
</organism>
<keyword evidence="2" id="KW-1185">Reference proteome</keyword>
<dbReference type="KEGG" id="ffu:CLAFUR5_08419"/>
<dbReference type="EMBL" id="CP090165">
    <property type="protein sequence ID" value="UJO14951.1"/>
    <property type="molecule type" value="Genomic_DNA"/>
</dbReference>
<accession>A0A9Q8LCN0</accession>
<proteinExistence type="predicted"/>
<evidence type="ECO:0000313" key="1">
    <source>
        <dbReference type="EMBL" id="UJO14951.1"/>
    </source>
</evidence>
<evidence type="ECO:0000313" key="2">
    <source>
        <dbReference type="Proteomes" id="UP000756132"/>
    </source>
</evidence>
<dbReference type="RefSeq" id="XP_047759317.1">
    <property type="nucleotide sequence ID" value="XM_047907567.1"/>
</dbReference>
<dbReference type="AlphaFoldDB" id="A0A9Q8LCN0"/>
<gene>
    <name evidence="1" type="ORF">CLAFUR5_08419</name>
</gene>
<dbReference type="PANTHER" id="PTHR42085:SF1">
    <property type="entry name" value="F-BOX DOMAIN-CONTAINING PROTEIN"/>
    <property type="match status" value="1"/>
</dbReference>
<dbReference type="GeneID" id="71988297"/>
<protein>
    <submittedName>
        <fullName evidence="1">Uncharacterized protein</fullName>
    </submittedName>
</protein>
<dbReference type="OrthoDB" id="3650885at2759"/>
<reference evidence="1" key="1">
    <citation type="submission" date="2021-12" db="EMBL/GenBank/DDBJ databases">
        <authorList>
            <person name="Zaccaron A."/>
            <person name="Stergiopoulos I."/>
        </authorList>
    </citation>
    <scope>NUCLEOTIDE SEQUENCE</scope>
    <source>
        <strain evidence="1">Race5_Kim</strain>
    </source>
</reference>
<dbReference type="InterPro" id="IPR038883">
    <property type="entry name" value="AN11006-like"/>
</dbReference>
<dbReference type="PANTHER" id="PTHR42085">
    <property type="entry name" value="F-BOX DOMAIN-CONTAINING PROTEIN"/>
    <property type="match status" value="1"/>
</dbReference>
<name>A0A9Q8LCN0_PASFU</name>
<dbReference type="Proteomes" id="UP000756132">
    <property type="component" value="Chromosome 3"/>
</dbReference>
<sequence>MDNSRLAKLPAELRNRIFKLVFTCAKPVNIIVDTSYPGSFKQDASTSQTLPIALTQTCRTLRQETTKMFYANVSSAFSVPPGAQGVHMWPDITAQAFLLHLDTTQAAAVRTIMLGSAPSLTMVCAMQLQALEVTTKQALAAQLQHGRTVARHFQVESPFCKVCMELLFRDKVEGDATLRFWFKGDEILWDKSLDGVEEMIALAEEQGQAGTVGLYRWLLGLTREVRDEKRS</sequence>
<reference evidence="1" key="2">
    <citation type="journal article" date="2022" name="Microb. Genom.">
        <title>A chromosome-scale genome assembly of the tomato pathogen Cladosporium fulvum reveals a compartmentalized genome architecture and the presence of a dispensable chromosome.</title>
        <authorList>
            <person name="Zaccaron A.Z."/>
            <person name="Chen L.H."/>
            <person name="Samaras A."/>
            <person name="Stergiopoulos I."/>
        </authorList>
    </citation>
    <scope>NUCLEOTIDE SEQUENCE</scope>
    <source>
        <strain evidence="1">Race5_Kim</strain>
    </source>
</reference>